<dbReference type="GO" id="GO:0016787">
    <property type="term" value="F:hydrolase activity"/>
    <property type="evidence" value="ECO:0007669"/>
    <property type="project" value="UniProtKB-KW"/>
</dbReference>
<name>A0AA51MPM6_9GAMM</name>
<evidence type="ECO:0000256" key="7">
    <source>
        <dbReference type="ARBA" id="ARBA00038093"/>
    </source>
</evidence>
<dbReference type="GO" id="GO:0004518">
    <property type="term" value="F:nuclease activity"/>
    <property type="evidence" value="ECO:0007669"/>
    <property type="project" value="UniProtKB-KW"/>
</dbReference>
<dbReference type="PANTHER" id="PTHR33653:SF1">
    <property type="entry name" value="RIBONUCLEASE VAPC2"/>
    <property type="match status" value="1"/>
</dbReference>
<dbReference type="PANTHER" id="PTHR33653">
    <property type="entry name" value="RIBONUCLEASE VAPC2"/>
    <property type="match status" value="1"/>
</dbReference>
<feature type="domain" description="PIN" evidence="8">
    <location>
        <begin position="4"/>
        <end position="124"/>
    </location>
</feature>
<organism evidence="10">
    <name type="scientific">Thiothrix subterranea</name>
    <dbReference type="NCBI Taxonomy" id="2735563"/>
    <lineage>
        <taxon>Bacteria</taxon>
        <taxon>Pseudomonadati</taxon>
        <taxon>Pseudomonadota</taxon>
        <taxon>Gammaproteobacteria</taxon>
        <taxon>Thiotrichales</taxon>
        <taxon>Thiotrichaceae</taxon>
        <taxon>Thiothrix</taxon>
    </lineage>
</organism>
<dbReference type="SUPFAM" id="SSF88723">
    <property type="entry name" value="PIN domain-like"/>
    <property type="match status" value="1"/>
</dbReference>
<comment type="cofactor">
    <cofactor evidence="1">
        <name>Mg(2+)</name>
        <dbReference type="ChEBI" id="CHEBI:18420"/>
    </cofactor>
</comment>
<evidence type="ECO:0000313" key="9">
    <source>
        <dbReference type="EMBL" id="MDQ5768937.1"/>
    </source>
</evidence>
<evidence type="ECO:0000259" key="8">
    <source>
        <dbReference type="Pfam" id="PF01850"/>
    </source>
</evidence>
<keyword evidence="5" id="KW-0378">Hydrolase</keyword>
<dbReference type="EMBL" id="CP133217">
    <property type="protein sequence ID" value="WML86147.1"/>
    <property type="molecule type" value="Genomic_DNA"/>
</dbReference>
<keyword evidence="2" id="KW-1277">Toxin-antitoxin system</keyword>
<evidence type="ECO:0000256" key="4">
    <source>
        <dbReference type="ARBA" id="ARBA00022723"/>
    </source>
</evidence>
<dbReference type="InterPro" id="IPR002716">
    <property type="entry name" value="PIN_dom"/>
</dbReference>
<dbReference type="GO" id="GO:0046872">
    <property type="term" value="F:metal ion binding"/>
    <property type="evidence" value="ECO:0007669"/>
    <property type="project" value="UniProtKB-KW"/>
</dbReference>
<protein>
    <submittedName>
        <fullName evidence="10">Type II toxin-antitoxin system VapC family toxin</fullName>
    </submittedName>
</protein>
<keyword evidence="6" id="KW-0460">Magnesium</keyword>
<dbReference type="Proteomes" id="UP001223336">
    <property type="component" value="Unassembled WGS sequence"/>
</dbReference>
<accession>A0AA51MPM6</accession>
<dbReference type="AlphaFoldDB" id="A0AA51MPM6"/>
<evidence type="ECO:0000256" key="6">
    <source>
        <dbReference type="ARBA" id="ARBA00022842"/>
    </source>
</evidence>
<keyword evidence="3" id="KW-0540">Nuclease</keyword>
<keyword evidence="11" id="KW-1185">Reference proteome</keyword>
<reference evidence="10 11" key="1">
    <citation type="submission" date="2023-08" db="EMBL/GenBank/DDBJ databases">
        <title>New molecular markers tilS and rpoB for phylogenetic and monitoring studies of the genus Thiothrix biodiversity.</title>
        <authorList>
            <person name="Ravin N.V."/>
            <person name="Smolyakov D."/>
            <person name="Markov N.D."/>
            <person name="Beletsky A.V."/>
            <person name="Mardanov A.V."/>
            <person name="Rudenko T.S."/>
            <person name="Grabovich M.Y."/>
        </authorList>
    </citation>
    <scope>NUCLEOTIDE SEQUENCE</scope>
    <source>
        <strain evidence="10">DNT52</strain>
        <strain evidence="9 11">H33</strain>
    </source>
</reference>
<sequence length="133" mass="15369">MKRYMLDTDTSSYIIKNRPAQVAERFRTLKMEQLCISVITYAELLYGVERSSSERVNRPIIENFVAHLDVLDWDKDAADHYSRVRTQLERNGTPIGGMDMQIGSHALSQGIILVTNNTRHFERIIGLQLETWV</sequence>
<dbReference type="CDD" id="cd09881">
    <property type="entry name" value="PIN_VapC4-5_FitB-like"/>
    <property type="match status" value="1"/>
</dbReference>
<dbReference type="InterPro" id="IPR029060">
    <property type="entry name" value="PIN-like_dom_sf"/>
</dbReference>
<keyword evidence="4" id="KW-0479">Metal-binding</keyword>
<dbReference type="EMBL" id="JAVFKN010000012">
    <property type="protein sequence ID" value="MDQ5768937.1"/>
    <property type="molecule type" value="Genomic_DNA"/>
</dbReference>
<proteinExistence type="inferred from homology"/>
<dbReference type="InterPro" id="IPR050556">
    <property type="entry name" value="Type_II_TA_system_RNase"/>
</dbReference>
<dbReference type="Proteomes" id="UP001229862">
    <property type="component" value="Chromosome"/>
</dbReference>
<gene>
    <name evidence="9" type="ORF">RCC75_10380</name>
    <name evidence="10" type="ORF">RCG00_17850</name>
</gene>
<dbReference type="RefSeq" id="WP_308134879.1">
    <property type="nucleotide sequence ID" value="NZ_CP133197.1"/>
</dbReference>
<evidence type="ECO:0000256" key="3">
    <source>
        <dbReference type="ARBA" id="ARBA00022722"/>
    </source>
</evidence>
<evidence type="ECO:0000313" key="10">
    <source>
        <dbReference type="EMBL" id="WML86147.1"/>
    </source>
</evidence>
<evidence type="ECO:0000256" key="2">
    <source>
        <dbReference type="ARBA" id="ARBA00022649"/>
    </source>
</evidence>
<evidence type="ECO:0000256" key="5">
    <source>
        <dbReference type="ARBA" id="ARBA00022801"/>
    </source>
</evidence>
<dbReference type="Gene3D" id="3.40.50.1010">
    <property type="entry name" value="5'-nuclease"/>
    <property type="match status" value="1"/>
</dbReference>
<comment type="similarity">
    <text evidence="7">Belongs to the PINc/VapC protein family.</text>
</comment>
<evidence type="ECO:0000313" key="11">
    <source>
        <dbReference type="Proteomes" id="UP001223336"/>
    </source>
</evidence>
<evidence type="ECO:0000256" key="1">
    <source>
        <dbReference type="ARBA" id="ARBA00001946"/>
    </source>
</evidence>
<dbReference type="Pfam" id="PF01850">
    <property type="entry name" value="PIN"/>
    <property type="match status" value="1"/>
</dbReference>